<accession>A0A9P6XWK1</accession>
<gene>
    <name evidence="5" type="ORF">G6F51_012348</name>
</gene>
<comment type="similarity">
    <text evidence="1">Belongs to the DDI1 family.</text>
</comment>
<evidence type="ECO:0000313" key="5">
    <source>
        <dbReference type="EMBL" id="KAG1533969.1"/>
    </source>
</evidence>
<dbReference type="EMBL" id="JAANIT010003519">
    <property type="protein sequence ID" value="KAG1533969.1"/>
    <property type="molecule type" value="Genomic_DNA"/>
</dbReference>
<keyword evidence="2" id="KW-0645">Protease</keyword>
<dbReference type="SUPFAM" id="SSF50630">
    <property type="entry name" value="Acid proteases"/>
    <property type="match status" value="1"/>
</dbReference>
<dbReference type="CDD" id="cd00303">
    <property type="entry name" value="retropepsin_like"/>
    <property type="match status" value="1"/>
</dbReference>
<keyword evidence="3" id="KW-0064">Aspartyl protease</keyword>
<comment type="caution">
    <text evidence="5">The sequence shown here is derived from an EMBL/GenBank/DDBJ whole genome shotgun (WGS) entry which is preliminary data.</text>
</comment>
<dbReference type="GO" id="GO:0006508">
    <property type="term" value="P:proteolysis"/>
    <property type="evidence" value="ECO:0007669"/>
    <property type="project" value="UniProtKB-KW"/>
</dbReference>
<evidence type="ECO:0000256" key="2">
    <source>
        <dbReference type="ARBA" id="ARBA00022670"/>
    </source>
</evidence>
<protein>
    <recommendedName>
        <fullName evidence="7">Aspartic peptidase DDI1-type domain-containing protein</fullName>
    </recommendedName>
</protein>
<dbReference type="Gene3D" id="2.40.70.10">
    <property type="entry name" value="Acid Proteases"/>
    <property type="match status" value="1"/>
</dbReference>
<name>A0A9P6XWK1_RHIOR</name>
<dbReference type="InterPro" id="IPR021109">
    <property type="entry name" value="Peptidase_aspartic_dom_sf"/>
</dbReference>
<dbReference type="PANTHER" id="PTHR12917:SF1">
    <property type="entry name" value="AT13091P"/>
    <property type="match status" value="1"/>
</dbReference>
<dbReference type="AlphaFoldDB" id="A0A9P6XWK1"/>
<evidence type="ECO:0000256" key="3">
    <source>
        <dbReference type="ARBA" id="ARBA00022750"/>
    </source>
</evidence>
<evidence type="ECO:0008006" key="7">
    <source>
        <dbReference type="Google" id="ProtNLM"/>
    </source>
</evidence>
<evidence type="ECO:0000256" key="1">
    <source>
        <dbReference type="ARBA" id="ARBA00009136"/>
    </source>
</evidence>
<sequence>MVATQPAMMDTDLPILSEKPKKIRAKTKPLPIEYNIVSDVLQRKADITVGDLMIASPTIRRQLSSACKPKRITIQETDPKNTMALIEDEDINTTAVYSNVFIGDKNVKVLIDCGAAKTCISKPLADALGLAIDAASESVFTLGNGTKQPALGIIYDVPIGVENNLIIPCNVEVLPSCPTHLIIGNNWLNRAKAKIDFNHSTLKVI</sequence>
<evidence type="ECO:0000256" key="4">
    <source>
        <dbReference type="ARBA" id="ARBA00022801"/>
    </source>
</evidence>
<reference evidence="5" key="1">
    <citation type="journal article" date="2020" name="Microb. Genom.">
        <title>Genetic diversity of clinical and environmental Mucorales isolates obtained from an investigation of mucormycosis cases among solid organ transplant recipients.</title>
        <authorList>
            <person name="Nguyen M.H."/>
            <person name="Kaul D."/>
            <person name="Muto C."/>
            <person name="Cheng S.J."/>
            <person name="Richter R.A."/>
            <person name="Bruno V.M."/>
            <person name="Liu G."/>
            <person name="Beyhan S."/>
            <person name="Sundermann A.J."/>
            <person name="Mounaud S."/>
            <person name="Pasculle A.W."/>
            <person name="Nierman W.C."/>
            <person name="Driscoll E."/>
            <person name="Cumbie R."/>
            <person name="Clancy C.J."/>
            <person name="Dupont C.L."/>
        </authorList>
    </citation>
    <scope>NUCLEOTIDE SEQUENCE</scope>
    <source>
        <strain evidence="5">GL16</strain>
    </source>
</reference>
<dbReference type="PANTHER" id="PTHR12917">
    <property type="entry name" value="ASPARTYL PROTEASE DDI-RELATED"/>
    <property type="match status" value="1"/>
</dbReference>
<organism evidence="5 6">
    <name type="scientific">Rhizopus oryzae</name>
    <name type="common">Mucormycosis agent</name>
    <name type="synonym">Rhizopus arrhizus var. delemar</name>
    <dbReference type="NCBI Taxonomy" id="64495"/>
    <lineage>
        <taxon>Eukaryota</taxon>
        <taxon>Fungi</taxon>
        <taxon>Fungi incertae sedis</taxon>
        <taxon>Mucoromycota</taxon>
        <taxon>Mucoromycotina</taxon>
        <taxon>Mucoromycetes</taxon>
        <taxon>Mucorales</taxon>
        <taxon>Mucorineae</taxon>
        <taxon>Rhizopodaceae</taxon>
        <taxon>Rhizopus</taxon>
    </lineage>
</organism>
<keyword evidence="4" id="KW-0378">Hydrolase</keyword>
<dbReference type="Proteomes" id="UP000717996">
    <property type="component" value="Unassembled WGS sequence"/>
</dbReference>
<dbReference type="GO" id="GO:0004190">
    <property type="term" value="F:aspartic-type endopeptidase activity"/>
    <property type="evidence" value="ECO:0007669"/>
    <property type="project" value="UniProtKB-KW"/>
</dbReference>
<evidence type="ECO:0000313" key="6">
    <source>
        <dbReference type="Proteomes" id="UP000717996"/>
    </source>
</evidence>
<dbReference type="Pfam" id="PF13975">
    <property type="entry name" value="gag-asp_proteas"/>
    <property type="match status" value="1"/>
</dbReference>
<proteinExistence type="inferred from homology"/>